<keyword evidence="9" id="KW-1185">Reference proteome</keyword>
<dbReference type="RefSeq" id="WP_395416164.1">
    <property type="nucleotide sequence ID" value="NZ_JBIPKE010000011.1"/>
</dbReference>
<sequence length="493" mass="54619">MKSLKYTFIGLVFFFSACEENLEKPLLGSLTAGTFPQSESDAILAVNGVYNSLRVWNIHTGGFPLLDIMSDQMIKGSNPGDGTAIAPYDNFSHTATEGSGDRWYKTLYQAIRRANLVINEVPNAEIVMDEELRVRIVAEARFLRGYFYSQLVQGFGAVPLVLVTDPALDLTKTSAEEIFNQVIYPDLLHAAEFLPEKSEYSADEAGRATKGAAKALLARLYLFNGDFVNAEKYALEVIASAQYELEPNFADAFSYDHEFGVESIFEIGALPFPFDQGGNQYGNTMGIRGTPNRGWGFGRPAYPWILMMQANNDPRMDASIIFLGEVLDGVETGGDASTPDTTRVDGDIVEIEVYNQKIWHPGPGTNESFGHNKRIIRYADVLLMAAEALNENNKPAEALVYLNEVRERARGGNAGILPDITVTDQAGLRLAIENERNYELAFEGLRFWDLVRTNRAETVLGPLGFVKDKNELFPIPQSEVDISEGRISQNKGY</sequence>
<evidence type="ECO:0000256" key="3">
    <source>
        <dbReference type="ARBA" id="ARBA00022729"/>
    </source>
</evidence>
<evidence type="ECO:0000259" key="7">
    <source>
        <dbReference type="Pfam" id="PF14322"/>
    </source>
</evidence>
<dbReference type="SUPFAM" id="SSF48452">
    <property type="entry name" value="TPR-like"/>
    <property type="match status" value="1"/>
</dbReference>
<dbReference type="InterPro" id="IPR033985">
    <property type="entry name" value="SusD-like_N"/>
</dbReference>
<dbReference type="InterPro" id="IPR011990">
    <property type="entry name" value="TPR-like_helical_dom_sf"/>
</dbReference>
<dbReference type="EMBL" id="JBIPKE010000011">
    <property type="protein sequence ID" value="MFH6982464.1"/>
    <property type="molecule type" value="Genomic_DNA"/>
</dbReference>
<dbReference type="Gene3D" id="1.25.40.390">
    <property type="match status" value="1"/>
</dbReference>
<keyword evidence="3" id="KW-0732">Signal</keyword>
<protein>
    <submittedName>
        <fullName evidence="8">RagB/SusD family nutrient uptake outer membrane protein</fullName>
    </submittedName>
</protein>
<accession>A0ABW7N6X0</accession>
<evidence type="ECO:0000256" key="5">
    <source>
        <dbReference type="ARBA" id="ARBA00023237"/>
    </source>
</evidence>
<keyword evidence="4" id="KW-0472">Membrane</keyword>
<organism evidence="8 9">
    <name type="scientific">Marinoscillum luteum</name>
    <dbReference type="NCBI Taxonomy" id="861051"/>
    <lineage>
        <taxon>Bacteria</taxon>
        <taxon>Pseudomonadati</taxon>
        <taxon>Bacteroidota</taxon>
        <taxon>Cytophagia</taxon>
        <taxon>Cytophagales</taxon>
        <taxon>Reichenbachiellaceae</taxon>
        <taxon>Marinoscillum</taxon>
    </lineage>
</organism>
<reference evidence="8 9" key="1">
    <citation type="journal article" date="2013" name="Int. J. Syst. Evol. Microbiol.">
        <title>Marinoscillum luteum sp. nov., isolated from marine sediment.</title>
        <authorList>
            <person name="Cha I.T."/>
            <person name="Park S.J."/>
            <person name="Kim S.J."/>
            <person name="Kim J.G."/>
            <person name="Jung M.Y."/>
            <person name="Shin K.S."/>
            <person name="Kwon K.K."/>
            <person name="Yang S.H."/>
            <person name="Seo Y.S."/>
            <person name="Rhee S.K."/>
        </authorList>
    </citation>
    <scope>NUCLEOTIDE SEQUENCE [LARGE SCALE GENOMIC DNA]</scope>
    <source>
        <strain evidence="8 9">KCTC 23939</strain>
    </source>
</reference>
<feature type="domain" description="RagB/SusD" evidence="6">
    <location>
        <begin position="308"/>
        <end position="493"/>
    </location>
</feature>
<comment type="similarity">
    <text evidence="2">Belongs to the SusD family.</text>
</comment>
<dbReference type="CDD" id="cd08977">
    <property type="entry name" value="SusD"/>
    <property type="match status" value="1"/>
</dbReference>
<comment type="caution">
    <text evidence="8">The sequence shown here is derived from an EMBL/GenBank/DDBJ whole genome shotgun (WGS) entry which is preliminary data.</text>
</comment>
<comment type="subcellular location">
    <subcellularLocation>
        <location evidence="1">Cell outer membrane</location>
    </subcellularLocation>
</comment>
<dbReference type="Pfam" id="PF14322">
    <property type="entry name" value="SusD-like_3"/>
    <property type="match status" value="1"/>
</dbReference>
<evidence type="ECO:0000256" key="1">
    <source>
        <dbReference type="ARBA" id="ARBA00004442"/>
    </source>
</evidence>
<evidence type="ECO:0000259" key="6">
    <source>
        <dbReference type="Pfam" id="PF07980"/>
    </source>
</evidence>
<proteinExistence type="inferred from homology"/>
<dbReference type="PROSITE" id="PS51257">
    <property type="entry name" value="PROKAR_LIPOPROTEIN"/>
    <property type="match status" value="1"/>
</dbReference>
<dbReference type="Proteomes" id="UP001610063">
    <property type="component" value="Unassembled WGS sequence"/>
</dbReference>
<keyword evidence="5" id="KW-0998">Cell outer membrane</keyword>
<feature type="domain" description="SusD-like N-terminal" evidence="7">
    <location>
        <begin position="102"/>
        <end position="222"/>
    </location>
</feature>
<gene>
    <name evidence="8" type="ORF">ACHKAR_03390</name>
</gene>
<dbReference type="InterPro" id="IPR012944">
    <property type="entry name" value="SusD_RagB_dom"/>
</dbReference>
<name>A0ABW7N6X0_9BACT</name>
<evidence type="ECO:0000313" key="9">
    <source>
        <dbReference type="Proteomes" id="UP001610063"/>
    </source>
</evidence>
<evidence type="ECO:0000256" key="2">
    <source>
        <dbReference type="ARBA" id="ARBA00006275"/>
    </source>
</evidence>
<dbReference type="Pfam" id="PF07980">
    <property type="entry name" value="SusD_RagB"/>
    <property type="match status" value="1"/>
</dbReference>
<evidence type="ECO:0000256" key="4">
    <source>
        <dbReference type="ARBA" id="ARBA00023136"/>
    </source>
</evidence>
<evidence type="ECO:0000313" key="8">
    <source>
        <dbReference type="EMBL" id="MFH6982464.1"/>
    </source>
</evidence>